<evidence type="ECO:0000256" key="1">
    <source>
        <dbReference type="ARBA" id="ARBA00002485"/>
    </source>
</evidence>
<dbReference type="GO" id="GO:0042802">
    <property type="term" value="F:identical protein binding"/>
    <property type="evidence" value="ECO:0007669"/>
    <property type="project" value="UniProtKB-ARBA"/>
</dbReference>
<dbReference type="InterPro" id="IPR009040">
    <property type="entry name" value="Ferritin-like_diiron"/>
</dbReference>
<sequence length="169" mass="19252">MLGKAVEEAMNEQIKNELFSAYQYLSMAAYCESENLPGFAQWMRAQSQEETGHAMKIYDFILERNGRVVLRGIDGPVVEFGSPLEVFERALEHEQEVTAMINDLYGLAVRENDYASQTFLQWFVTEQVEEEKNAGDVVETLKMVGDKSEALFLLDRELGQRQTEEQPAG</sequence>
<feature type="binding site" evidence="8">
    <location>
        <position position="53"/>
    </location>
    <ligand>
        <name>Fe cation</name>
        <dbReference type="ChEBI" id="CHEBI:24875"/>
        <label>1</label>
    </ligand>
</feature>
<dbReference type="GO" id="GO:0004322">
    <property type="term" value="F:ferroxidase activity"/>
    <property type="evidence" value="ECO:0007669"/>
    <property type="project" value="TreeGrafter"/>
</dbReference>
<name>A0A6J4RHF8_9ACTN</name>
<dbReference type="GO" id="GO:0005829">
    <property type="term" value="C:cytosol"/>
    <property type="evidence" value="ECO:0007669"/>
    <property type="project" value="TreeGrafter"/>
</dbReference>
<protein>
    <recommendedName>
        <fullName evidence="9">Ferritin</fullName>
    </recommendedName>
</protein>
<feature type="binding site" evidence="8">
    <location>
        <position position="94"/>
    </location>
    <ligand>
        <name>Fe cation</name>
        <dbReference type="ChEBI" id="CHEBI:24875"/>
        <label>1</label>
    </ligand>
</feature>
<comment type="similarity">
    <text evidence="2">Belongs to the ferritin family. Prokaryotic subfamily.</text>
</comment>
<keyword evidence="5" id="KW-0560">Oxidoreductase</keyword>
<keyword evidence="6 8" id="KW-0408">Iron</keyword>
<dbReference type="InterPro" id="IPR009078">
    <property type="entry name" value="Ferritin-like_SF"/>
</dbReference>
<dbReference type="InterPro" id="IPR008331">
    <property type="entry name" value="Ferritin_DPS_dom"/>
</dbReference>
<reference evidence="11" key="1">
    <citation type="submission" date="2020-02" db="EMBL/GenBank/DDBJ databases">
        <authorList>
            <person name="Meier V. D."/>
        </authorList>
    </citation>
    <scope>NUCLEOTIDE SEQUENCE</scope>
    <source>
        <strain evidence="11">AVDCRST_MAG58</strain>
    </source>
</reference>
<dbReference type="InterPro" id="IPR001519">
    <property type="entry name" value="Ferritin"/>
</dbReference>
<dbReference type="SUPFAM" id="SSF47240">
    <property type="entry name" value="Ferritin-like"/>
    <property type="match status" value="1"/>
</dbReference>
<evidence type="ECO:0000256" key="9">
    <source>
        <dbReference type="RuleBase" id="RU361145"/>
    </source>
</evidence>
<evidence type="ECO:0000256" key="8">
    <source>
        <dbReference type="PIRSR" id="PIRSR601519-1"/>
    </source>
</evidence>
<feature type="binding site" evidence="8">
    <location>
        <position position="127"/>
    </location>
    <ligand>
        <name>Fe cation</name>
        <dbReference type="ChEBI" id="CHEBI:24875"/>
        <label>1</label>
    </ligand>
</feature>
<dbReference type="PANTHER" id="PTHR11431:SF127">
    <property type="entry name" value="BACTERIAL NON-HEME FERRITIN"/>
    <property type="match status" value="1"/>
</dbReference>
<dbReference type="FunFam" id="1.20.1260.10:FF:000001">
    <property type="entry name" value="Non-heme ferritin"/>
    <property type="match status" value="1"/>
</dbReference>
<keyword evidence="4 8" id="KW-0479">Metal-binding</keyword>
<dbReference type="InterPro" id="IPR012347">
    <property type="entry name" value="Ferritin-like"/>
</dbReference>
<feature type="binding site" evidence="8">
    <location>
        <position position="50"/>
    </location>
    <ligand>
        <name>Fe cation</name>
        <dbReference type="ChEBI" id="CHEBI:24875"/>
        <label>1</label>
    </ligand>
</feature>
<dbReference type="GO" id="GO:0006879">
    <property type="term" value="P:intracellular iron ion homeostasis"/>
    <property type="evidence" value="ECO:0007669"/>
    <property type="project" value="UniProtKB-KW"/>
</dbReference>
<proteinExistence type="inferred from homology"/>
<comment type="catalytic activity">
    <reaction evidence="7">
        <text>4 Fe(2+) + O2 + 6 H2O = 4 iron(III) oxide-hydroxide + 12 H(+)</text>
        <dbReference type="Rhea" id="RHEA:11972"/>
        <dbReference type="ChEBI" id="CHEBI:15377"/>
        <dbReference type="ChEBI" id="CHEBI:15378"/>
        <dbReference type="ChEBI" id="CHEBI:15379"/>
        <dbReference type="ChEBI" id="CHEBI:29033"/>
        <dbReference type="ChEBI" id="CHEBI:78619"/>
        <dbReference type="EC" id="1.16.3.2"/>
    </reaction>
</comment>
<gene>
    <name evidence="11" type="ORF">AVDCRST_MAG58-3845</name>
</gene>
<evidence type="ECO:0000313" key="11">
    <source>
        <dbReference type="EMBL" id="CAA9468958.1"/>
    </source>
</evidence>
<evidence type="ECO:0000256" key="5">
    <source>
        <dbReference type="ARBA" id="ARBA00023002"/>
    </source>
</evidence>
<evidence type="ECO:0000256" key="6">
    <source>
        <dbReference type="ARBA" id="ARBA00023004"/>
    </source>
</evidence>
<dbReference type="Pfam" id="PF00210">
    <property type="entry name" value="Ferritin"/>
    <property type="match status" value="1"/>
</dbReference>
<evidence type="ECO:0000256" key="3">
    <source>
        <dbReference type="ARBA" id="ARBA00022434"/>
    </source>
</evidence>
<dbReference type="GO" id="GO:0008199">
    <property type="term" value="F:ferric iron binding"/>
    <property type="evidence" value="ECO:0007669"/>
    <property type="project" value="InterPro"/>
</dbReference>
<dbReference type="PANTHER" id="PTHR11431">
    <property type="entry name" value="FERRITIN"/>
    <property type="match status" value="1"/>
</dbReference>
<dbReference type="PROSITE" id="PS50905">
    <property type="entry name" value="FERRITIN_LIKE"/>
    <property type="match status" value="1"/>
</dbReference>
<accession>A0A6J4RHF8</accession>
<comment type="function">
    <text evidence="1">Iron-storage protein.</text>
</comment>
<keyword evidence="3 9" id="KW-0409">Iron storage</keyword>
<evidence type="ECO:0000256" key="4">
    <source>
        <dbReference type="ARBA" id="ARBA00022723"/>
    </source>
</evidence>
<feature type="binding site" evidence="8">
    <location>
        <position position="17"/>
    </location>
    <ligand>
        <name>Fe cation</name>
        <dbReference type="ChEBI" id="CHEBI:24875"/>
        <label>1</label>
    </ligand>
</feature>
<dbReference type="AlphaFoldDB" id="A0A6J4RHF8"/>
<dbReference type="GO" id="GO:0008198">
    <property type="term" value="F:ferrous iron binding"/>
    <property type="evidence" value="ECO:0007669"/>
    <property type="project" value="TreeGrafter"/>
</dbReference>
<feature type="domain" description="Ferritin-like diiron" evidence="10">
    <location>
        <begin position="1"/>
        <end position="145"/>
    </location>
</feature>
<dbReference type="InterPro" id="IPR041719">
    <property type="entry name" value="Ferritin_prok"/>
</dbReference>
<evidence type="ECO:0000256" key="7">
    <source>
        <dbReference type="ARBA" id="ARBA00048035"/>
    </source>
</evidence>
<evidence type="ECO:0000256" key="2">
    <source>
        <dbReference type="ARBA" id="ARBA00006950"/>
    </source>
</evidence>
<dbReference type="EMBL" id="CADCVF010000079">
    <property type="protein sequence ID" value="CAA9468958.1"/>
    <property type="molecule type" value="Genomic_DNA"/>
</dbReference>
<organism evidence="11">
    <name type="scientific">uncultured Rubrobacteraceae bacterium</name>
    <dbReference type="NCBI Taxonomy" id="349277"/>
    <lineage>
        <taxon>Bacteria</taxon>
        <taxon>Bacillati</taxon>
        <taxon>Actinomycetota</taxon>
        <taxon>Rubrobacteria</taxon>
        <taxon>Rubrobacterales</taxon>
        <taxon>Rubrobacteraceae</taxon>
        <taxon>environmental samples</taxon>
    </lineage>
</organism>
<dbReference type="CDD" id="cd01055">
    <property type="entry name" value="Nonheme_Ferritin"/>
    <property type="match status" value="1"/>
</dbReference>
<evidence type="ECO:0000259" key="10">
    <source>
        <dbReference type="PROSITE" id="PS50905"/>
    </source>
</evidence>
<dbReference type="GO" id="GO:0006826">
    <property type="term" value="P:iron ion transport"/>
    <property type="evidence" value="ECO:0007669"/>
    <property type="project" value="InterPro"/>
</dbReference>
<dbReference type="Gene3D" id="1.20.1260.10">
    <property type="match status" value="1"/>
</dbReference>